<feature type="domain" description="eCIS core" evidence="2">
    <location>
        <begin position="42"/>
        <end position="107"/>
    </location>
</feature>
<feature type="compositionally biased region" description="Basic and acidic residues" evidence="1">
    <location>
        <begin position="125"/>
        <end position="138"/>
    </location>
</feature>
<evidence type="ECO:0000313" key="4">
    <source>
        <dbReference type="Proteomes" id="UP001596028"/>
    </source>
</evidence>
<dbReference type="InterPro" id="IPR025295">
    <property type="entry name" value="eCIS_core_dom"/>
</dbReference>
<accession>A0ABV9FEW2</accession>
<protein>
    <submittedName>
        <fullName evidence="3">DUF4157 domain-containing protein</fullName>
    </submittedName>
</protein>
<sequence>MKARHGADPWLQLQQSIGNRAVSQLLESQAGTASSGAGGAGLPEDLKAGLEGLSGMDLSDVRVHYNSDKPARIHALAYTQGSEIHIAPGQERHLPHEGWHAVQQKQGRVRATTQAMGRPVNDSGALEREADGMGERAARHSAAPSTEGIRPEPAANGPAGSAEAPIQGVFQLNRRYRPYTSGIKAKMWEEDSRSVTRIGGQELMEDLDKMVYLVKEIIPKEDVSLLNMQPHVSSYAILHEEQSGASFIIASDQDDLFVLVEGDGEGEGQIGPAQQNGFIGLPIATASSWEKQKTKTGCWFAATAALCGRTQDELMNRLGWGKDSLYTILTTEMVSLGQLIGVNLVEVKKEDLTPLYIRQKLEGGKPLIISIPNHMEVLFFITQDNQRVGIWDPSDESIRTQTYEETMLQCRTAFHLG</sequence>
<dbReference type="EMBL" id="JBHSEP010000010">
    <property type="protein sequence ID" value="MFC4599573.1"/>
    <property type="molecule type" value="Genomic_DNA"/>
</dbReference>
<evidence type="ECO:0000256" key="1">
    <source>
        <dbReference type="SAM" id="MobiDB-lite"/>
    </source>
</evidence>
<dbReference type="Proteomes" id="UP001596028">
    <property type="component" value="Unassembled WGS sequence"/>
</dbReference>
<gene>
    <name evidence="3" type="ORF">ACFO3S_15080</name>
</gene>
<comment type="caution">
    <text evidence="3">The sequence shown here is derived from an EMBL/GenBank/DDBJ whole genome shotgun (WGS) entry which is preliminary data.</text>
</comment>
<keyword evidence="4" id="KW-1185">Reference proteome</keyword>
<organism evidence="3 4">
    <name type="scientific">Cohnella hongkongensis</name>
    <dbReference type="NCBI Taxonomy" id="178337"/>
    <lineage>
        <taxon>Bacteria</taxon>
        <taxon>Bacillati</taxon>
        <taxon>Bacillota</taxon>
        <taxon>Bacilli</taxon>
        <taxon>Bacillales</taxon>
        <taxon>Paenibacillaceae</taxon>
        <taxon>Cohnella</taxon>
    </lineage>
</organism>
<evidence type="ECO:0000313" key="3">
    <source>
        <dbReference type="EMBL" id="MFC4599573.1"/>
    </source>
</evidence>
<evidence type="ECO:0000259" key="2">
    <source>
        <dbReference type="Pfam" id="PF13699"/>
    </source>
</evidence>
<reference evidence="4" key="1">
    <citation type="journal article" date="2019" name="Int. J. Syst. Evol. Microbiol.">
        <title>The Global Catalogue of Microorganisms (GCM) 10K type strain sequencing project: providing services to taxonomists for standard genome sequencing and annotation.</title>
        <authorList>
            <consortium name="The Broad Institute Genomics Platform"/>
            <consortium name="The Broad Institute Genome Sequencing Center for Infectious Disease"/>
            <person name="Wu L."/>
            <person name="Ma J."/>
        </authorList>
    </citation>
    <scope>NUCLEOTIDE SEQUENCE [LARGE SCALE GENOMIC DNA]</scope>
    <source>
        <strain evidence="4">CCUG 49571</strain>
    </source>
</reference>
<feature type="region of interest" description="Disordered" evidence="1">
    <location>
        <begin position="112"/>
        <end position="162"/>
    </location>
</feature>
<dbReference type="Pfam" id="PF13699">
    <property type="entry name" value="eCIS_core"/>
    <property type="match status" value="1"/>
</dbReference>
<name>A0ABV9FEW2_9BACL</name>
<proteinExistence type="predicted"/>
<dbReference type="RefSeq" id="WP_378097633.1">
    <property type="nucleotide sequence ID" value="NZ_JBHSEP010000010.1"/>
</dbReference>